<evidence type="ECO:0000256" key="7">
    <source>
        <dbReference type="ARBA" id="ARBA00023136"/>
    </source>
</evidence>
<comment type="subcellular location">
    <subcellularLocation>
        <location evidence="1">Membrane</location>
        <topology evidence="1">Multi-pass membrane protein</topology>
    </subcellularLocation>
</comment>
<dbReference type="Gene3D" id="3.40.50.1820">
    <property type="entry name" value="alpha/beta hydrolase"/>
    <property type="match status" value="1"/>
</dbReference>
<evidence type="ECO:0000256" key="2">
    <source>
        <dbReference type="ARBA" id="ARBA00022448"/>
    </source>
</evidence>
<dbReference type="PANTHER" id="PTHR42776:SF13">
    <property type="entry name" value="DIPEPTIDYL-PEPTIDASE 5"/>
    <property type="match status" value="1"/>
</dbReference>
<name>A0ABQ9YBM5_9EUKA</name>
<dbReference type="SUPFAM" id="SSF53474">
    <property type="entry name" value="alpha/beta-Hydrolases"/>
    <property type="match status" value="1"/>
</dbReference>
<evidence type="ECO:0000256" key="4">
    <source>
        <dbReference type="ARBA" id="ARBA00022729"/>
    </source>
</evidence>
<gene>
    <name evidence="10" type="ORF">BLNAU_3887</name>
</gene>
<sequence>MLNEASNEKKSTSKLIFYTTSVLVVYLMHSLLGEHLIKPFKQSNAIEVSLLHPIIPTFFSIIVSIITLKYFSKTEPIPLTKNEHYLNLLCGFLMMGSKVVGTFAETKLSYPIKIIFSSSRLLLAIPAACVTHWNKKDENKPYFGYSKKELLVSFFIFVGLVVMLLPAGQDSASGLLSGFTILGAILQFISINTSCFFDEFQQILLIEGRDPTLVLLWNQNISLLFSILSILFSGRVLSCIQMLIANPGFIQSQLLVSLLSLVGQRLLIGLKAEYGIWWKNITTSSRKCISLIISIVFFGHTVTLRQSFGIVVVFVCVFVAGNVQMKQTKPKKAIIEQPPGDFFNAETYGKMKKPSNLKVAPDGSGYIYKVTEYFETSKKTEISYFYRNVDGTVEKKVFADFAVHLIDYVWADTPDTVFILDHHGSGSFIAKYNISSNSQLFSRKYSLVLDSLKSNEKGNIVCFTALVYPGTSMAETYDFDYEKETKEATVAVFEQIPVKTIDFENNNKVRHLYYMPVVVNAEGVESFAEATDIMHSLYGDCQDTHGSINPGFDISPSGEFISFVVQLKKTTQYTIRNQLFLAATTLRRSFQDPVCLSEDLVGKISSPTFDSKGEKIAFLHTKDPLEEFAAKDLIVIDILTRRKDIIKSNIGDTESIYWSRTESNFIYALSVVFAQRNLYRYDLSIKDPEPQPLILTDQSIMLVAEVAQNTFIALASSFSQPPDFYQLTISPKLIWTQITSLHTIWLDKFTYPLCQPSLLKVETPHTNDQIQCWYFAPLERTRELRTDRTYYHRLLVIAPDGPHSCFINEWNSYPAHPHFFTQLNYGVVVPHYHGCSSFGQAFKDSLKNHWHDFLFKDVICCQQQCLEAFDYLDKSKTALLGGSFGGYIANFVGSQLGLENPFQAIVTHDGIFDLDAFAFETGDTWRVQAEFGTRIWDNRAVYQTACPTYQKGAGKWATPTLFLHTANNQDIPYSQSIAGFQLYQRVGCKSRFVLIKNENRVPSKYGNIIAWMTEVTGWLDQYLTDEEVRITDERKQTISGANETTLDLEADNSFKTEL</sequence>
<dbReference type="EC" id="3.4.14.-" evidence="10"/>
<feature type="transmembrane region" description="Helical" evidence="8">
    <location>
        <begin position="175"/>
        <end position="200"/>
    </location>
</feature>
<dbReference type="InterPro" id="IPR013657">
    <property type="entry name" value="SCL35B1-4/HUT1"/>
</dbReference>
<evidence type="ECO:0000256" key="1">
    <source>
        <dbReference type="ARBA" id="ARBA00004141"/>
    </source>
</evidence>
<feature type="transmembrane region" description="Helical" evidence="8">
    <location>
        <begin position="84"/>
        <end position="104"/>
    </location>
</feature>
<evidence type="ECO:0000259" key="9">
    <source>
        <dbReference type="Pfam" id="PF00326"/>
    </source>
</evidence>
<dbReference type="Pfam" id="PF00326">
    <property type="entry name" value="Peptidase_S9"/>
    <property type="match status" value="1"/>
</dbReference>
<reference evidence="10 11" key="1">
    <citation type="journal article" date="2022" name="bioRxiv">
        <title>Genomics of Preaxostyla Flagellates Illuminates Evolutionary Transitions and the Path Towards Mitochondrial Loss.</title>
        <authorList>
            <person name="Novak L.V.F."/>
            <person name="Treitli S.C."/>
            <person name="Pyrih J."/>
            <person name="Halakuc P."/>
            <person name="Pipaliya S.V."/>
            <person name="Vacek V."/>
            <person name="Brzon O."/>
            <person name="Soukal P."/>
            <person name="Eme L."/>
            <person name="Dacks J.B."/>
            <person name="Karnkowska A."/>
            <person name="Elias M."/>
            <person name="Hampl V."/>
        </authorList>
    </citation>
    <scope>NUCLEOTIDE SEQUENCE [LARGE SCALE GENOMIC DNA]</scope>
    <source>
        <strain evidence="10">NAU3</strain>
        <tissue evidence="10">Gut</tissue>
    </source>
</reference>
<feature type="transmembrane region" description="Helical" evidence="8">
    <location>
        <begin position="288"/>
        <end position="321"/>
    </location>
</feature>
<feature type="transmembrane region" description="Helical" evidence="8">
    <location>
        <begin position="15"/>
        <end position="33"/>
    </location>
</feature>
<evidence type="ECO:0000313" key="10">
    <source>
        <dbReference type="EMBL" id="KAK2961119.1"/>
    </source>
</evidence>
<dbReference type="InterPro" id="IPR029058">
    <property type="entry name" value="AB_hydrolase_fold"/>
</dbReference>
<keyword evidence="11" id="KW-1185">Reference proteome</keyword>
<dbReference type="SUPFAM" id="SSF82171">
    <property type="entry name" value="DPP6 N-terminal domain-like"/>
    <property type="match status" value="1"/>
</dbReference>
<evidence type="ECO:0000256" key="8">
    <source>
        <dbReference type="SAM" id="Phobius"/>
    </source>
</evidence>
<dbReference type="EMBL" id="JARBJD010000018">
    <property type="protein sequence ID" value="KAK2961119.1"/>
    <property type="molecule type" value="Genomic_DNA"/>
</dbReference>
<evidence type="ECO:0000256" key="3">
    <source>
        <dbReference type="ARBA" id="ARBA00022692"/>
    </source>
</evidence>
<keyword evidence="2" id="KW-0813">Transport</keyword>
<feature type="transmembrane region" description="Helical" evidence="8">
    <location>
        <begin position="150"/>
        <end position="169"/>
    </location>
</feature>
<evidence type="ECO:0000256" key="6">
    <source>
        <dbReference type="ARBA" id="ARBA00022989"/>
    </source>
</evidence>
<evidence type="ECO:0000256" key="5">
    <source>
        <dbReference type="ARBA" id="ARBA00022801"/>
    </source>
</evidence>
<dbReference type="InterPro" id="IPR001375">
    <property type="entry name" value="Peptidase_S9_cat"/>
</dbReference>
<organism evidence="10 11">
    <name type="scientific">Blattamonas nauphoetae</name>
    <dbReference type="NCBI Taxonomy" id="2049346"/>
    <lineage>
        <taxon>Eukaryota</taxon>
        <taxon>Metamonada</taxon>
        <taxon>Preaxostyla</taxon>
        <taxon>Oxymonadida</taxon>
        <taxon>Blattamonas</taxon>
    </lineage>
</organism>
<keyword evidence="4" id="KW-0732">Signal</keyword>
<dbReference type="Pfam" id="PF08449">
    <property type="entry name" value="UAA"/>
    <property type="match status" value="1"/>
</dbReference>
<keyword evidence="3 8" id="KW-0812">Transmembrane</keyword>
<evidence type="ECO:0000313" key="11">
    <source>
        <dbReference type="Proteomes" id="UP001281761"/>
    </source>
</evidence>
<keyword evidence="6 8" id="KW-1133">Transmembrane helix</keyword>
<feature type="transmembrane region" description="Helical" evidence="8">
    <location>
        <begin position="53"/>
        <end position="72"/>
    </location>
</feature>
<keyword evidence="5 10" id="KW-0378">Hydrolase</keyword>
<comment type="caution">
    <text evidence="10">The sequence shown here is derived from an EMBL/GenBank/DDBJ whole genome shotgun (WGS) entry which is preliminary data.</text>
</comment>
<protein>
    <submittedName>
        <fullName evidence="10">Dipeptidyl-peptidase</fullName>
        <ecNumber evidence="10">3.4.14.-</ecNumber>
    </submittedName>
</protein>
<proteinExistence type="predicted"/>
<feature type="transmembrane region" description="Helical" evidence="8">
    <location>
        <begin position="221"/>
        <end position="244"/>
    </location>
</feature>
<dbReference type="GO" id="GO:0016787">
    <property type="term" value="F:hydrolase activity"/>
    <property type="evidence" value="ECO:0007669"/>
    <property type="project" value="UniProtKB-KW"/>
</dbReference>
<dbReference type="Proteomes" id="UP001281761">
    <property type="component" value="Unassembled WGS sequence"/>
</dbReference>
<accession>A0ABQ9YBM5</accession>
<feature type="domain" description="Peptidase S9 prolyl oligopeptidase catalytic" evidence="9">
    <location>
        <begin position="815"/>
        <end position="1024"/>
    </location>
</feature>
<dbReference type="PANTHER" id="PTHR42776">
    <property type="entry name" value="SERINE PEPTIDASE S9 FAMILY MEMBER"/>
    <property type="match status" value="1"/>
</dbReference>
<keyword evidence="7 8" id="KW-0472">Membrane</keyword>